<protein>
    <submittedName>
        <fullName evidence="1">Uncharacterized protein</fullName>
    </submittedName>
</protein>
<dbReference type="EMBL" id="LAZR01022647">
    <property type="protein sequence ID" value="KKL81148.1"/>
    <property type="molecule type" value="Genomic_DNA"/>
</dbReference>
<gene>
    <name evidence="1" type="ORF">LCGC14_1997680</name>
</gene>
<feature type="non-terminal residue" evidence="1">
    <location>
        <position position="44"/>
    </location>
</feature>
<organism evidence="1">
    <name type="scientific">marine sediment metagenome</name>
    <dbReference type="NCBI Taxonomy" id="412755"/>
    <lineage>
        <taxon>unclassified sequences</taxon>
        <taxon>metagenomes</taxon>
        <taxon>ecological metagenomes</taxon>
    </lineage>
</organism>
<proteinExistence type="predicted"/>
<evidence type="ECO:0000313" key="1">
    <source>
        <dbReference type="EMBL" id="KKL81148.1"/>
    </source>
</evidence>
<sequence>MNEKLLHLIQGISRAGRRGIRLGRGWFASSYSKNQLEVVQRLNH</sequence>
<comment type="caution">
    <text evidence="1">The sequence shown here is derived from an EMBL/GenBank/DDBJ whole genome shotgun (WGS) entry which is preliminary data.</text>
</comment>
<reference evidence="1" key="1">
    <citation type="journal article" date="2015" name="Nature">
        <title>Complex archaea that bridge the gap between prokaryotes and eukaryotes.</title>
        <authorList>
            <person name="Spang A."/>
            <person name="Saw J.H."/>
            <person name="Jorgensen S.L."/>
            <person name="Zaremba-Niedzwiedzka K."/>
            <person name="Martijn J."/>
            <person name="Lind A.E."/>
            <person name="van Eijk R."/>
            <person name="Schleper C."/>
            <person name="Guy L."/>
            <person name="Ettema T.J."/>
        </authorList>
    </citation>
    <scope>NUCLEOTIDE SEQUENCE</scope>
</reference>
<name>A0A0F9F4C5_9ZZZZ</name>
<accession>A0A0F9F4C5</accession>
<dbReference type="AlphaFoldDB" id="A0A0F9F4C5"/>